<dbReference type="CDD" id="cd22328">
    <property type="entry name" value="Hef-like"/>
    <property type="match status" value="1"/>
</dbReference>
<protein>
    <recommendedName>
        <fullName evidence="3">Hef-like homing endonuclease</fullName>
    </recommendedName>
</protein>
<evidence type="ECO:0000313" key="2">
    <source>
        <dbReference type="Proteomes" id="UP000297139"/>
    </source>
</evidence>
<dbReference type="KEGG" id="vg:64469654"/>
<reference evidence="2" key="1">
    <citation type="submission" date="2019-03" db="EMBL/GenBank/DDBJ databases">
        <authorList>
            <person name="Olsen N.S."/>
            <person name="Kot W."/>
            <person name="Hansen L.H."/>
        </authorList>
    </citation>
    <scope>NUCLEOTIDE SEQUENCE [LARGE SCALE GENOMIC DNA]</scope>
</reference>
<keyword evidence="2" id="KW-1185">Reference proteome</keyword>
<dbReference type="EMBL" id="MK599416">
    <property type="protein sequence ID" value="QBZ71446.1"/>
    <property type="molecule type" value="Genomic_DNA"/>
</dbReference>
<evidence type="ECO:0000313" key="1">
    <source>
        <dbReference type="EMBL" id="QBZ71446.1"/>
    </source>
</evidence>
<dbReference type="GeneID" id="64469654"/>
<name>A0A4D6E041_9CAUD</name>
<proteinExistence type="predicted"/>
<dbReference type="Gene3D" id="3.40.960.10">
    <property type="entry name" value="VSR Endonuclease"/>
    <property type="match status" value="1"/>
</dbReference>
<dbReference type="RefSeq" id="YP_010053977.1">
    <property type="nucleotide sequence ID" value="NC_054647.1"/>
</dbReference>
<accession>A0A4D6E041</accession>
<evidence type="ECO:0008006" key="3">
    <source>
        <dbReference type="Google" id="ProtNLM"/>
    </source>
</evidence>
<sequence length="465" mass="52572">MPKKMTIDELKEKIRSVHGETYEYDFHTFHGCHSPMKIVCKKHGEFWQKPSKHLHGQGCAKCQRGIISVDDFKSMASAIHDGKYDYSKVFFEAFSRAKITIGCPIHGWFEQLAYIHLKRGNGCPRCGDERSRKAKLKKFSNFVDDAKYVHGDKYEYSPNGFTGSRGKINILCPTHGEFTQGAANHLAGNGCPSCARVMSNIEADILAFVKSLDPHVISRDRATIAPYELDIVSKAKSLAIEVNGTYWHSERAGKDRLYHKMKREMVEESGMRLISIRSDIWRDKRELVEEIIINAMGASESRKVDARKCTIKDVSPSESRAFLDRYHVMGGRNASRHFGLFCGGELVSVMSFTVRKGSVELVRFASKCNVRGGLTKMLKHCSSVVGFDKCFSYVDLDLFTGKSYLLAGFKAVSIKPGFAIVNGNHVESRQKWNKAPNGMTQSEWYESEGVSRIWDSGQMRIEWNK</sequence>
<organism evidence="1 2">
    <name type="scientific">Salmonella phage Akira</name>
    <dbReference type="NCBI Taxonomy" id="2562461"/>
    <lineage>
        <taxon>Viruses</taxon>
        <taxon>Duplodnaviria</taxon>
        <taxon>Heunggongvirae</taxon>
        <taxon>Uroviricota</taxon>
        <taxon>Caudoviricetes</taxon>
        <taxon>Akiravirus</taxon>
        <taxon>Akiravirus akira</taxon>
    </lineage>
</organism>
<dbReference type="Proteomes" id="UP000297139">
    <property type="component" value="Segment"/>
</dbReference>